<dbReference type="Proteomes" id="UP000011680">
    <property type="component" value="Unassembled WGS sequence"/>
</dbReference>
<comment type="caution">
    <text evidence="2">The sequence shown here is derived from an EMBL/GenBank/DDBJ whole genome shotgun (WGS) entry which is preliminary data.</text>
</comment>
<dbReference type="eggNOG" id="arCOG03900">
    <property type="taxonomic scope" value="Archaea"/>
</dbReference>
<dbReference type="PATRIC" id="fig|1227457.3.peg.491"/>
<dbReference type="AlphaFoldDB" id="M0NEE0"/>
<reference evidence="2 3" key="1">
    <citation type="journal article" date="2014" name="PLoS Genet.">
        <title>Phylogenetically driven sequencing of extremely halophilic archaea reveals strategies for static and dynamic osmo-response.</title>
        <authorList>
            <person name="Becker E.A."/>
            <person name="Seitzer P.M."/>
            <person name="Tritt A."/>
            <person name="Larsen D."/>
            <person name="Krusor M."/>
            <person name="Yao A.I."/>
            <person name="Wu D."/>
            <person name="Madern D."/>
            <person name="Eisen J.A."/>
            <person name="Darling A.E."/>
            <person name="Facciotti M.T."/>
        </authorList>
    </citation>
    <scope>NUCLEOTIDE SEQUENCE [LARGE SCALE GENOMIC DNA]</scope>
    <source>
        <strain evidence="2 3">JCM 13552</strain>
    </source>
</reference>
<dbReference type="STRING" id="1227457.C451_02814"/>
<gene>
    <name evidence="2" type="ORF">C451_02814</name>
</gene>
<feature type="region of interest" description="Disordered" evidence="1">
    <location>
        <begin position="179"/>
        <end position="206"/>
    </location>
</feature>
<sequence>MLETTMAATSSSKRAVFQAIADTDEKYWPYYRCPSEEYTADDPDALKHDISTLAREWFRHDAHEDVETFICTCPLAYFEFSSYDTYPDWHAQTKPAVPLLRALMLMHLHGWEHETPLVTYLGEREGLADALGFESVPSQATLWRACHERFSRDLLRAVKQCADFVRIHASWNRIDVPDTIDTAGSDSTSQRGPSVDSEGPSQKEVLSRAGELTDQAKRLLFPAFAFDRENGRIHENAFWELQTYTGLRDGMCVNEGARSFLVDSTRDRTPLGHIHRQYLRELSIGEIREMYGRAIRRLLDEAEQTAAFHQAVTVAIDITTDTPFTGNRDGHETKIIGTKEKNDEYAYHWATIQIVGEDLPLILDARPVRKGESRTEIVMELLDSDLAEKDDPQEELERFFWCYVEFAEENSFIQQTVIQGDYQETFRNMSPSKFEDVQRKSMEKLLPLIEDLRERSVGPLSDIEPFVLLSLMGGSIGLLAMHKEEFVRYEEEFGYEKGYYQRLQDILVSSLARGLTVEK</sequence>
<proteinExistence type="predicted"/>
<dbReference type="EMBL" id="AOMF01000062">
    <property type="protein sequence ID" value="EMA56357.1"/>
    <property type="molecule type" value="Genomic_DNA"/>
</dbReference>
<accession>M0NEE0</accession>
<name>M0NEE0_9EURY</name>
<dbReference type="eggNOG" id="arCOG02648">
    <property type="taxonomic scope" value="Archaea"/>
</dbReference>
<evidence type="ECO:0000313" key="2">
    <source>
        <dbReference type="EMBL" id="EMA56357.1"/>
    </source>
</evidence>
<evidence type="ECO:0000313" key="3">
    <source>
        <dbReference type="Proteomes" id="UP000011680"/>
    </source>
</evidence>
<organism evidence="2 3">
    <name type="scientific">Halococcus thailandensis JCM 13552</name>
    <dbReference type="NCBI Taxonomy" id="1227457"/>
    <lineage>
        <taxon>Archaea</taxon>
        <taxon>Methanobacteriati</taxon>
        <taxon>Methanobacteriota</taxon>
        <taxon>Stenosarchaea group</taxon>
        <taxon>Halobacteria</taxon>
        <taxon>Halobacteriales</taxon>
        <taxon>Halococcaceae</taxon>
        <taxon>Halococcus</taxon>
    </lineage>
</organism>
<evidence type="ECO:0000256" key="1">
    <source>
        <dbReference type="SAM" id="MobiDB-lite"/>
    </source>
</evidence>
<keyword evidence="3" id="KW-1185">Reference proteome</keyword>
<feature type="compositionally biased region" description="Polar residues" evidence="1">
    <location>
        <begin position="182"/>
        <end position="192"/>
    </location>
</feature>
<protein>
    <submittedName>
        <fullName evidence="2">Transposase (TCE33)</fullName>
    </submittedName>
</protein>